<organism evidence="3 4">
    <name type="scientific">Musa troglodytarum</name>
    <name type="common">fe'i banana</name>
    <dbReference type="NCBI Taxonomy" id="320322"/>
    <lineage>
        <taxon>Eukaryota</taxon>
        <taxon>Viridiplantae</taxon>
        <taxon>Streptophyta</taxon>
        <taxon>Embryophyta</taxon>
        <taxon>Tracheophyta</taxon>
        <taxon>Spermatophyta</taxon>
        <taxon>Magnoliopsida</taxon>
        <taxon>Liliopsida</taxon>
        <taxon>Zingiberales</taxon>
        <taxon>Musaceae</taxon>
        <taxon>Musa</taxon>
    </lineage>
</organism>
<evidence type="ECO:0000313" key="4">
    <source>
        <dbReference type="Proteomes" id="UP001055439"/>
    </source>
</evidence>
<dbReference type="EMBL" id="CP097510">
    <property type="protein sequence ID" value="URE25096.1"/>
    <property type="molecule type" value="Genomic_DNA"/>
</dbReference>
<dbReference type="InterPro" id="IPR001360">
    <property type="entry name" value="Glyco_hydro_1"/>
</dbReference>
<evidence type="ECO:0000256" key="1">
    <source>
        <dbReference type="ARBA" id="ARBA00010838"/>
    </source>
</evidence>
<dbReference type="PANTHER" id="PTHR10353">
    <property type="entry name" value="GLYCOSYL HYDROLASE"/>
    <property type="match status" value="1"/>
</dbReference>
<sequence>MDPLTGGDYPFIMRTLLGDRLPRFTAEESRLIKGSFDFIGLNYYTANYAYGLPLQNRRSELHDRFFCQQHRAGVRNGVPIGPQVTQITSLLCWLAVGSPGESVQAASGWLYVYPKGIRDLLLYTKSKYNNPVIYITENGRIHLLCLLIQYRLNYSHGEDGLASRKGADVRGFFMWTLLDDFEWNSGYTVRFGLHYVDFKDGLKRYPKRSALWFREFLRRS</sequence>
<dbReference type="AlphaFoldDB" id="A0A9E7H1H6"/>
<reference evidence="3" key="1">
    <citation type="submission" date="2022-05" db="EMBL/GenBank/DDBJ databases">
        <title>The Musa troglodytarum L. genome provides insights into the mechanism of non-climacteric behaviour and enrichment of carotenoids.</title>
        <authorList>
            <person name="Wang J."/>
        </authorList>
    </citation>
    <scope>NUCLEOTIDE SEQUENCE</scope>
    <source>
        <tissue evidence="3">Leaf</tissue>
    </source>
</reference>
<keyword evidence="4" id="KW-1185">Reference proteome</keyword>
<dbReference type="Gene3D" id="3.20.20.80">
    <property type="entry name" value="Glycosidases"/>
    <property type="match status" value="1"/>
</dbReference>
<accession>A0A9E7H1H6</accession>
<comment type="similarity">
    <text evidence="1 2">Belongs to the glycosyl hydrolase 1 family.</text>
</comment>
<name>A0A9E7H1H6_9LILI</name>
<dbReference type="PANTHER" id="PTHR10353:SF267">
    <property type="entry name" value="BETA-GLUCOSIDASE"/>
    <property type="match status" value="1"/>
</dbReference>
<dbReference type="InterPro" id="IPR017853">
    <property type="entry name" value="GH"/>
</dbReference>
<dbReference type="Pfam" id="PF00232">
    <property type="entry name" value="Glyco_hydro_1"/>
    <property type="match status" value="1"/>
</dbReference>
<dbReference type="SUPFAM" id="SSF51445">
    <property type="entry name" value="(Trans)glycosidases"/>
    <property type="match status" value="1"/>
</dbReference>
<gene>
    <name evidence="3" type="ORF">MUK42_14386</name>
</gene>
<dbReference type="Proteomes" id="UP001055439">
    <property type="component" value="Chromosome 8"/>
</dbReference>
<dbReference type="OrthoDB" id="65569at2759"/>
<protein>
    <submittedName>
        <fullName evidence="3">Beta-glucosidase</fullName>
    </submittedName>
</protein>
<dbReference type="GO" id="GO:0005975">
    <property type="term" value="P:carbohydrate metabolic process"/>
    <property type="evidence" value="ECO:0007669"/>
    <property type="project" value="InterPro"/>
</dbReference>
<evidence type="ECO:0000256" key="2">
    <source>
        <dbReference type="RuleBase" id="RU003690"/>
    </source>
</evidence>
<dbReference type="PRINTS" id="PR00131">
    <property type="entry name" value="GLHYDRLASE1"/>
</dbReference>
<dbReference type="GO" id="GO:0008422">
    <property type="term" value="F:beta-glucosidase activity"/>
    <property type="evidence" value="ECO:0007669"/>
    <property type="project" value="UniProtKB-ARBA"/>
</dbReference>
<proteinExistence type="inferred from homology"/>
<evidence type="ECO:0000313" key="3">
    <source>
        <dbReference type="EMBL" id="URE25096.1"/>
    </source>
</evidence>